<dbReference type="Gene3D" id="3.90.1530.10">
    <property type="entry name" value="Conserved hypothetical protein from pyrococcus furiosus pfu- 392566-001, ParB domain"/>
    <property type="match status" value="1"/>
</dbReference>
<dbReference type="EMBL" id="UGUU01000002">
    <property type="protein sequence ID" value="SUE95779.1"/>
    <property type="molecule type" value="Genomic_DNA"/>
</dbReference>
<evidence type="ECO:0000313" key="3">
    <source>
        <dbReference type="Proteomes" id="UP000254260"/>
    </source>
</evidence>
<proteinExistence type="predicted"/>
<dbReference type="OrthoDB" id="9802051at2"/>
<protein>
    <submittedName>
        <fullName evidence="2">Chromosome segregation DNA-binding protein</fullName>
    </submittedName>
</protein>
<dbReference type="GO" id="GO:0045881">
    <property type="term" value="P:positive regulation of sporulation resulting in formation of a cellular spore"/>
    <property type="evidence" value="ECO:0007669"/>
    <property type="project" value="TreeGrafter"/>
</dbReference>
<accession>A0A379PNY4</accession>
<dbReference type="InterPro" id="IPR036086">
    <property type="entry name" value="ParB/Sulfiredoxin_sf"/>
</dbReference>
<gene>
    <name evidence="2" type="primary">noc_1</name>
    <name evidence="2" type="ORF">NCTC10899_05020</name>
</gene>
<evidence type="ECO:0000259" key="1">
    <source>
        <dbReference type="SMART" id="SM00470"/>
    </source>
</evidence>
<dbReference type="InterPro" id="IPR050336">
    <property type="entry name" value="Chromosome_partition/occlusion"/>
</dbReference>
<organism evidence="2 3">
    <name type="scientific">Ectopseudomonas mendocina</name>
    <name type="common">Pseudomonas mendocina</name>
    <dbReference type="NCBI Taxonomy" id="300"/>
    <lineage>
        <taxon>Bacteria</taxon>
        <taxon>Pseudomonadati</taxon>
        <taxon>Pseudomonadota</taxon>
        <taxon>Gammaproteobacteria</taxon>
        <taxon>Pseudomonadales</taxon>
        <taxon>Pseudomonadaceae</taxon>
        <taxon>Ectopseudomonas</taxon>
    </lineage>
</organism>
<reference evidence="2 3" key="1">
    <citation type="submission" date="2018-06" db="EMBL/GenBank/DDBJ databases">
        <authorList>
            <consortium name="Pathogen Informatics"/>
            <person name="Doyle S."/>
        </authorList>
    </citation>
    <scope>NUCLEOTIDE SEQUENCE [LARGE SCALE GENOMIC DNA]</scope>
    <source>
        <strain evidence="2 3">NCTC10899</strain>
    </source>
</reference>
<feature type="domain" description="ParB-like N-terminal" evidence="1">
    <location>
        <begin position="35"/>
        <end position="125"/>
    </location>
</feature>
<evidence type="ECO:0000313" key="2">
    <source>
        <dbReference type="EMBL" id="SUE95779.1"/>
    </source>
</evidence>
<dbReference type="SUPFAM" id="SSF110849">
    <property type="entry name" value="ParB/Sulfiredoxin"/>
    <property type="match status" value="1"/>
</dbReference>
<dbReference type="PANTHER" id="PTHR33375">
    <property type="entry name" value="CHROMOSOME-PARTITIONING PROTEIN PARB-RELATED"/>
    <property type="match status" value="1"/>
</dbReference>
<dbReference type="Pfam" id="PF02195">
    <property type="entry name" value="ParB_N"/>
    <property type="match status" value="1"/>
</dbReference>
<dbReference type="Proteomes" id="UP000254260">
    <property type="component" value="Unassembled WGS sequence"/>
</dbReference>
<dbReference type="InterPro" id="IPR003115">
    <property type="entry name" value="ParB_N"/>
</dbReference>
<sequence>MNDNTFDELDELESLLESELQAKDLPLVHNEMEVQYEDPATLKPNPWNPNVVDPINQLKLEASIQKDGIKRPIVVRTLEDGTLEIIGGQHRTLAAMSLGYDKVPVINRGLISDAQAKKETLIDNFRYGNDDVLRFSELLQDPEIGSAEELLATMPIDEEELAGYFSHLTAENVDVEIDSILDDEEEKGETIDLGATQPTRTHQIIRFRVSVEDAAKINELVKKVRADNGYTEADDMTNDGDALVHLLLTDH</sequence>
<dbReference type="GO" id="GO:0003677">
    <property type="term" value="F:DNA binding"/>
    <property type="evidence" value="ECO:0007669"/>
    <property type="project" value="UniProtKB-KW"/>
</dbReference>
<dbReference type="GO" id="GO:0005694">
    <property type="term" value="C:chromosome"/>
    <property type="evidence" value="ECO:0007669"/>
    <property type="project" value="TreeGrafter"/>
</dbReference>
<dbReference type="RefSeq" id="WP_115292638.1">
    <property type="nucleotide sequence ID" value="NZ_UGUU01000002.1"/>
</dbReference>
<dbReference type="SMART" id="SM00470">
    <property type="entry name" value="ParB"/>
    <property type="match status" value="1"/>
</dbReference>
<name>A0A379PNY4_ECTME</name>
<dbReference type="AlphaFoldDB" id="A0A379PNY4"/>
<dbReference type="GO" id="GO:0007059">
    <property type="term" value="P:chromosome segregation"/>
    <property type="evidence" value="ECO:0007669"/>
    <property type="project" value="TreeGrafter"/>
</dbReference>
<dbReference type="PANTHER" id="PTHR33375:SF1">
    <property type="entry name" value="CHROMOSOME-PARTITIONING PROTEIN PARB-RELATED"/>
    <property type="match status" value="1"/>
</dbReference>
<keyword evidence="2" id="KW-0238">DNA-binding</keyword>